<sequence>MEKLLRDLSSTGGKRQRLVLVLAKLSKSYQASGVYGLPPAVLSELRHKQDVVWYTSILRMLIRCRYLRRTAGWEIRTLALISTEIFPADSTTGLSGVSIEDLLFQIPPSLKLCSSQTIWFSHAKVGEFQFLKSGNESDLPPRIFVTCLRVENGHQKGPLQTKDLARNSSHGIDSYTSL</sequence>
<reference evidence="2" key="1">
    <citation type="journal article" date="2023" name="G3 (Bethesda)">
        <title>A reference genome for the long-term kleptoplast-retaining sea slug Elysia crispata morphotype clarki.</title>
        <authorList>
            <person name="Eastman K.E."/>
            <person name="Pendleton A.L."/>
            <person name="Shaikh M.A."/>
            <person name="Suttiyut T."/>
            <person name="Ogas R."/>
            <person name="Tomko P."/>
            <person name="Gavelis G."/>
            <person name="Widhalm J.R."/>
            <person name="Wisecaver J.H."/>
        </authorList>
    </citation>
    <scope>NUCLEOTIDE SEQUENCE</scope>
    <source>
        <strain evidence="2">ECLA1</strain>
    </source>
</reference>
<feature type="compositionally biased region" description="Polar residues" evidence="1">
    <location>
        <begin position="166"/>
        <end position="178"/>
    </location>
</feature>
<name>A0AAE1CQN0_9GAST</name>
<evidence type="ECO:0000256" key="1">
    <source>
        <dbReference type="SAM" id="MobiDB-lite"/>
    </source>
</evidence>
<evidence type="ECO:0000313" key="2">
    <source>
        <dbReference type="EMBL" id="KAK3728669.1"/>
    </source>
</evidence>
<comment type="caution">
    <text evidence="2">The sequence shown here is derived from an EMBL/GenBank/DDBJ whole genome shotgun (WGS) entry which is preliminary data.</text>
</comment>
<dbReference type="AlphaFoldDB" id="A0AAE1CQN0"/>
<feature type="region of interest" description="Disordered" evidence="1">
    <location>
        <begin position="158"/>
        <end position="178"/>
    </location>
</feature>
<proteinExistence type="predicted"/>
<accession>A0AAE1CQN0</accession>
<evidence type="ECO:0000313" key="3">
    <source>
        <dbReference type="Proteomes" id="UP001283361"/>
    </source>
</evidence>
<dbReference type="EMBL" id="JAWDGP010007174">
    <property type="protein sequence ID" value="KAK3728669.1"/>
    <property type="molecule type" value="Genomic_DNA"/>
</dbReference>
<protein>
    <submittedName>
        <fullName evidence="2">Uncharacterized protein</fullName>
    </submittedName>
</protein>
<dbReference type="Proteomes" id="UP001283361">
    <property type="component" value="Unassembled WGS sequence"/>
</dbReference>
<keyword evidence="3" id="KW-1185">Reference proteome</keyword>
<gene>
    <name evidence="2" type="ORF">RRG08_041853</name>
</gene>
<organism evidence="2 3">
    <name type="scientific">Elysia crispata</name>
    <name type="common">lettuce slug</name>
    <dbReference type="NCBI Taxonomy" id="231223"/>
    <lineage>
        <taxon>Eukaryota</taxon>
        <taxon>Metazoa</taxon>
        <taxon>Spiralia</taxon>
        <taxon>Lophotrochozoa</taxon>
        <taxon>Mollusca</taxon>
        <taxon>Gastropoda</taxon>
        <taxon>Heterobranchia</taxon>
        <taxon>Euthyneura</taxon>
        <taxon>Panpulmonata</taxon>
        <taxon>Sacoglossa</taxon>
        <taxon>Placobranchoidea</taxon>
        <taxon>Plakobranchidae</taxon>
        <taxon>Elysia</taxon>
    </lineage>
</organism>